<organism evidence="3">
    <name type="scientific">uncultured Caudovirales phage</name>
    <dbReference type="NCBI Taxonomy" id="2100421"/>
    <lineage>
        <taxon>Viruses</taxon>
        <taxon>Duplodnaviria</taxon>
        <taxon>Heunggongvirae</taxon>
        <taxon>Uroviricota</taxon>
        <taxon>Caudoviricetes</taxon>
        <taxon>Peduoviridae</taxon>
        <taxon>Maltschvirus</taxon>
        <taxon>Maltschvirus maltsch</taxon>
    </lineage>
</organism>
<evidence type="ECO:0000313" key="1">
    <source>
        <dbReference type="EMBL" id="CAB4165965.1"/>
    </source>
</evidence>
<dbReference type="EMBL" id="LR796783">
    <property type="protein sequence ID" value="CAB4165965.1"/>
    <property type="molecule type" value="Genomic_DNA"/>
</dbReference>
<sequence>MEKTAYEMLDDIDKLMLSYGDRSKIIATLKWAGDLLREAGQDVSDVQDCIVLLRSL</sequence>
<dbReference type="EMBL" id="LR797045">
    <property type="protein sequence ID" value="CAB4183535.1"/>
    <property type="molecule type" value="Genomic_DNA"/>
</dbReference>
<dbReference type="EMBL" id="LR797411">
    <property type="protein sequence ID" value="CAB4214056.1"/>
    <property type="molecule type" value="Genomic_DNA"/>
</dbReference>
<gene>
    <name evidence="2" type="ORF">UFOVP1100_9</name>
    <name evidence="3" type="ORF">UFOVP1461_12</name>
    <name evidence="4" type="ORF">UFOVP1612_38</name>
    <name evidence="1" type="ORF">UFOVP839_7</name>
</gene>
<proteinExistence type="predicted"/>
<evidence type="ECO:0000313" key="3">
    <source>
        <dbReference type="EMBL" id="CAB4214056.1"/>
    </source>
</evidence>
<evidence type="ECO:0000313" key="2">
    <source>
        <dbReference type="EMBL" id="CAB4183535.1"/>
    </source>
</evidence>
<evidence type="ECO:0000313" key="4">
    <source>
        <dbReference type="EMBL" id="CAB4219314.1"/>
    </source>
</evidence>
<protein>
    <submittedName>
        <fullName evidence="3">Uncharacterized protein</fullName>
    </submittedName>
</protein>
<name>A0A6J5SJI1_9CAUD</name>
<accession>A0A6J5SJI1</accession>
<dbReference type="EMBL" id="LR797476">
    <property type="protein sequence ID" value="CAB4219314.1"/>
    <property type="molecule type" value="Genomic_DNA"/>
</dbReference>
<reference evidence="3" key="1">
    <citation type="submission" date="2020-05" db="EMBL/GenBank/DDBJ databases">
        <authorList>
            <person name="Chiriac C."/>
            <person name="Salcher M."/>
            <person name="Ghai R."/>
            <person name="Kavagutti S V."/>
        </authorList>
    </citation>
    <scope>NUCLEOTIDE SEQUENCE</scope>
</reference>